<organism evidence="1 2">
    <name type="scientific">Caballeronia sordidicola</name>
    <name type="common">Burkholderia sordidicola</name>
    <dbReference type="NCBI Taxonomy" id="196367"/>
    <lineage>
        <taxon>Bacteria</taxon>
        <taxon>Pseudomonadati</taxon>
        <taxon>Pseudomonadota</taxon>
        <taxon>Betaproteobacteria</taxon>
        <taxon>Burkholderiales</taxon>
        <taxon>Burkholderiaceae</taxon>
        <taxon>Caballeronia</taxon>
    </lineage>
</organism>
<comment type="caution">
    <text evidence="1">The sequence shown here is derived from an EMBL/GenBank/DDBJ whole genome shotgun (WGS) entry which is preliminary data.</text>
</comment>
<name>A0A242N630_CABSO</name>
<evidence type="ECO:0000313" key="1">
    <source>
        <dbReference type="EMBL" id="OTP79032.1"/>
    </source>
</evidence>
<evidence type="ECO:0000313" key="2">
    <source>
        <dbReference type="Proteomes" id="UP000195221"/>
    </source>
</evidence>
<sequence>MKLVFDHGILISEVGFSRPRGLEKGWEIDRPPSTTSPWPWT</sequence>
<reference evidence="1 2" key="1">
    <citation type="submission" date="2017-03" db="EMBL/GenBank/DDBJ databases">
        <title>Genome analysis of strain PAMC 26577.</title>
        <authorList>
            <person name="Oh H.-M."/>
            <person name="Yang J.-A."/>
        </authorList>
    </citation>
    <scope>NUCLEOTIDE SEQUENCE [LARGE SCALE GENOMIC DNA]</scope>
    <source>
        <strain evidence="1 2">PAMC 26577</strain>
    </source>
</reference>
<dbReference type="EMBL" id="NBTZ01000016">
    <property type="protein sequence ID" value="OTP79032.1"/>
    <property type="molecule type" value="Genomic_DNA"/>
</dbReference>
<accession>A0A242N630</accession>
<protein>
    <submittedName>
        <fullName evidence="1">Uncharacterized protein</fullName>
    </submittedName>
</protein>
<dbReference type="AlphaFoldDB" id="A0A242N630"/>
<proteinExistence type="predicted"/>
<dbReference type="Proteomes" id="UP000195221">
    <property type="component" value="Unassembled WGS sequence"/>
</dbReference>
<gene>
    <name evidence="1" type="ORF">PAMC26577_02500</name>
</gene>